<feature type="domain" description="Bacterial repeat" evidence="2">
    <location>
        <begin position="6"/>
        <end position="56"/>
    </location>
</feature>
<dbReference type="AlphaFoldDB" id="C2MEB4"/>
<organism evidence="3 4">
    <name type="scientific">Porphyromonas uenonis 60-3</name>
    <dbReference type="NCBI Taxonomy" id="596327"/>
    <lineage>
        <taxon>Bacteria</taxon>
        <taxon>Pseudomonadati</taxon>
        <taxon>Bacteroidota</taxon>
        <taxon>Bacteroidia</taxon>
        <taxon>Bacteroidales</taxon>
        <taxon>Porphyromonadaceae</taxon>
        <taxon>Porphyromonas</taxon>
    </lineage>
</organism>
<dbReference type="EMBL" id="ACLR01000229">
    <property type="protein sequence ID" value="EEK15939.1"/>
    <property type="molecule type" value="Genomic_DNA"/>
</dbReference>
<sequence>GADNLGAVVTGSKLSVSAVPAEGWEVKIITANGKDITTDKSFVVTSNTTVKVVFKRLPPKTYTVTLVKEGDGKVAISGADNLGAVVTGAKLTVSAEPADGWEVKSITANGKDITTEKSFVVTENTMVRVIFEEKALEICSYTIGLLKEGEGKVVVAPMKPVKPASLYGSGVPTIEIDPFEIDPSRINHVPCGVEVTLIATPADGWKLVSLEADGWDPLFGKSFSINRNTTVRVTFTKKAPSPADDVSVPVVPKSSSTSRPSK</sequence>
<dbReference type="RefSeq" id="WP_007366188.1">
    <property type="nucleotide sequence ID" value="NZ_ACLR01000229.1"/>
</dbReference>
<name>C2MEB4_9PORP</name>
<dbReference type="Pfam" id="PF18998">
    <property type="entry name" value="Flg_new_2"/>
    <property type="match status" value="3"/>
</dbReference>
<comment type="caution">
    <text evidence="3">The sequence shown here is derived from an EMBL/GenBank/DDBJ whole genome shotgun (WGS) entry which is preliminary data.</text>
</comment>
<dbReference type="InterPro" id="IPR044060">
    <property type="entry name" value="Bacterial_rp_domain"/>
</dbReference>
<evidence type="ECO:0000256" key="1">
    <source>
        <dbReference type="SAM" id="MobiDB-lite"/>
    </source>
</evidence>
<accession>C2MEB4</accession>
<feature type="domain" description="Bacterial repeat" evidence="2">
    <location>
        <begin position="191"/>
        <end position="238"/>
    </location>
</feature>
<reference evidence="3 4" key="1">
    <citation type="submission" date="2009-04" db="EMBL/GenBank/DDBJ databases">
        <authorList>
            <person name="Sebastian Y."/>
            <person name="Madupu R."/>
            <person name="Durkin A.S."/>
            <person name="Torralba M."/>
            <person name="Methe B."/>
            <person name="Sutton G.G."/>
            <person name="Strausberg R.L."/>
            <person name="Nelson K.E."/>
        </authorList>
    </citation>
    <scope>NUCLEOTIDE SEQUENCE [LARGE SCALE GENOMIC DNA]</scope>
    <source>
        <strain evidence="3 4">60-3</strain>
    </source>
</reference>
<feature type="region of interest" description="Disordered" evidence="1">
    <location>
        <begin position="238"/>
        <end position="262"/>
    </location>
</feature>
<feature type="non-terminal residue" evidence="3">
    <location>
        <position position="1"/>
    </location>
</feature>
<gene>
    <name evidence="3" type="ORF">PORUE0001_0128</name>
</gene>
<feature type="compositionally biased region" description="Low complexity" evidence="1">
    <location>
        <begin position="239"/>
        <end position="262"/>
    </location>
</feature>
<evidence type="ECO:0000313" key="4">
    <source>
        <dbReference type="Proteomes" id="UP000003303"/>
    </source>
</evidence>
<feature type="domain" description="Bacterial repeat" evidence="2">
    <location>
        <begin position="62"/>
        <end position="134"/>
    </location>
</feature>
<keyword evidence="4" id="KW-1185">Reference proteome</keyword>
<dbReference type="Proteomes" id="UP000003303">
    <property type="component" value="Unassembled WGS sequence"/>
</dbReference>
<proteinExistence type="predicted"/>
<protein>
    <recommendedName>
        <fullName evidence="2">Bacterial repeat domain-containing protein</fullName>
    </recommendedName>
</protein>
<evidence type="ECO:0000259" key="2">
    <source>
        <dbReference type="Pfam" id="PF18998"/>
    </source>
</evidence>
<evidence type="ECO:0000313" key="3">
    <source>
        <dbReference type="EMBL" id="EEK15939.1"/>
    </source>
</evidence>